<evidence type="ECO:0000313" key="5">
    <source>
        <dbReference type="Proteomes" id="UP000736335"/>
    </source>
</evidence>
<dbReference type="PRINTS" id="PR00081">
    <property type="entry name" value="GDHRDH"/>
</dbReference>
<keyword evidence="5" id="KW-1185">Reference proteome</keyword>
<dbReference type="OrthoDB" id="5371740at2759"/>
<reference evidence="4" key="1">
    <citation type="journal article" date="2020" name="Nat. Commun.">
        <title>Large-scale genome sequencing of mycorrhizal fungi provides insights into the early evolution of symbiotic traits.</title>
        <authorList>
            <person name="Miyauchi S."/>
            <person name="Kiss E."/>
            <person name="Kuo A."/>
            <person name="Drula E."/>
            <person name="Kohler A."/>
            <person name="Sanchez-Garcia M."/>
            <person name="Morin E."/>
            <person name="Andreopoulos B."/>
            <person name="Barry K.W."/>
            <person name="Bonito G."/>
            <person name="Buee M."/>
            <person name="Carver A."/>
            <person name="Chen C."/>
            <person name="Cichocki N."/>
            <person name="Clum A."/>
            <person name="Culley D."/>
            <person name="Crous P.W."/>
            <person name="Fauchery L."/>
            <person name="Girlanda M."/>
            <person name="Hayes R.D."/>
            <person name="Keri Z."/>
            <person name="LaButti K."/>
            <person name="Lipzen A."/>
            <person name="Lombard V."/>
            <person name="Magnuson J."/>
            <person name="Maillard F."/>
            <person name="Murat C."/>
            <person name="Nolan M."/>
            <person name="Ohm R.A."/>
            <person name="Pangilinan J."/>
            <person name="Pereira M.F."/>
            <person name="Perotto S."/>
            <person name="Peter M."/>
            <person name="Pfister S."/>
            <person name="Riley R."/>
            <person name="Sitrit Y."/>
            <person name="Stielow J.B."/>
            <person name="Szollosi G."/>
            <person name="Zifcakova L."/>
            <person name="Stursova M."/>
            <person name="Spatafora J.W."/>
            <person name="Tedersoo L."/>
            <person name="Vaario L.M."/>
            <person name="Yamada A."/>
            <person name="Yan M."/>
            <person name="Wang P."/>
            <person name="Xu J."/>
            <person name="Bruns T."/>
            <person name="Baldrian P."/>
            <person name="Vilgalys R."/>
            <person name="Dunand C."/>
            <person name="Henrissat B."/>
            <person name="Grigoriev I.V."/>
            <person name="Hibbett D."/>
            <person name="Nagy L.G."/>
            <person name="Martin F.M."/>
        </authorList>
    </citation>
    <scope>NUCLEOTIDE SEQUENCE</scope>
    <source>
        <strain evidence="4">UH-Tt-Lm1</strain>
    </source>
</reference>
<sequence>MTTILDDQLYSHSDRLAGKVVLITGGGAGIGRETALQCAKFRAKLVLGDINESTAQSVAAQIKDDGGEAIGLRCDVTSWEDQLNLFQTAFDAFGPADVVVANAGINETGDYTTPKVKDGKLEKPTMTTIDVNLMGTAYTTHLATHFLQLDRKQDNVLKSIVVLGSMASWKPAATGPMYSATKCGVLGMTRSLAYPLEQKNIRVAVVHPFFTDTALLDTTNRVLAAGLAFVPIERVGGTIILAATDRDMSTTGAAWVLPDGGPLLRLESEAIKGGVYDILTNRAMQFEA</sequence>
<proteinExistence type="inferred from homology"/>
<accession>A0A9P6H3H1</accession>
<evidence type="ECO:0000313" key="4">
    <source>
        <dbReference type="EMBL" id="KAF9778396.1"/>
    </source>
</evidence>
<dbReference type="GO" id="GO:0005737">
    <property type="term" value="C:cytoplasm"/>
    <property type="evidence" value="ECO:0007669"/>
    <property type="project" value="TreeGrafter"/>
</dbReference>
<dbReference type="PRINTS" id="PR00080">
    <property type="entry name" value="SDRFAMILY"/>
</dbReference>
<dbReference type="GO" id="GO:0016616">
    <property type="term" value="F:oxidoreductase activity, acting on the CH-OH group of donors, NAD or NADP as acceptor"/>
    <property type="evidence" value="ECO:0007669"/>
    <property type="project" value="TreeGrafter"/>
</dbReference>
<keyword evidence="2" id="KW-0560">Oxidoreductase</keyword>
<organism evidence="4 5">
    <name type="scientific">Thelephora terrestris</name>
    <dbReference type="NCBI Taxonomy" id="56493"/>
    <lineage>
        <taxon>Eukaryota</taxon>
        <taxon>Fungi</taxon>
        <taxon>Dikarya</taxon>
        <taxon>Basidiomycota</taxon>
        <taxon>Agaricomycotina</taxon>
        <taxon>Agaricomycetes</taxon>
        <taxon>Thelephorales</taxon>
        <taxon>Thelephoraceae</taxon>
        <taxon>Thelephora</taxon>
    </lineage>
</organism>
<dbReference type="EMBL" id="WIUZ02000023">
    <property type="protein sequence ID" value="KAF9778396.1"/>
    <property type="molecule type" value="Genomic_DNA"/>
</dbReference>
<dbReference type="PANTHER" id="PTHR44229:SF4">
    <property type="entry name" value="15-HYDROXYPROSTAGLANDIN DEHYDROGENASE [NAD(+)]"/>
    <property type="match status" value="1"/>
</dbReference>
<dbReference type="Gene3D" id="3.40.50.720">
    <property type="entry name" value="NAD(P)-binding Rossmann-like Domain"/>
    <property type="match status" value="1"/>
</dbReference>
<comment type="caution">
    <text evidence="4">The sequence shown here is derived from an EMBL/GenBank/DDBJ whole genome shotgun (WGS) entry which is preliminary data.</text>
</comment>
<dbReference type="InterPro" id="IPR002347">
    <property type="entry name" value="SDR_fam"/>
</dbReference>
<dbReference type="PANTHER" id="PTHR44229">
    <property type="entry name" value="15-HYDROXYPROSTAGLANDIN DEHYDROGENASE [NAD(+)]"/>
    <property type="match status" value="1"/>
</dbReference>
<evidence type="ECO:0000256" key="2">
    <source>
        <dbReference type="ARBA" id="ARBA00023002"/>
    </source>
</evidence>
<dbReference type="Proteomes" id="UP000736335">
    <property type="component" value="Unassembled WGS sequence"/>
</dbReference>
<gene>
    <name evidence="4" type="ORF">BJ322DRAFT_1092874</name>
</gene>
<evidence type="ECO:0000256" key="1">
    <source>
        <dbReference type="ARBA" id="ARBA00006484"/>
    </source>
</evidence>
<dbReference type="InterPro" id="IPR036291">
    <property type="entry name" value="NAD(P)-bd_dom_sf"/>
</dbReference>
<name>A0A9P6H3H1_9AGAM</name>
<dbReference type="SUPFAM" id="SSF51735">
    <property type="entry name" value="NAD(P)-binding Rossmann-fold domains"/>
    <property type="match status" value="1"/>
</dbReference>
<evidence type="ECO:0000256" key="3">
    <source>
        <dbReference type="RuleBase" id="RU000363"/>
    </source>
</evidence>
<reference evidence="4" key="2">
    <citation type="submission" date="2020-11" db="EMBL/GenBank/DDBJ databases">
        <authorList>
            <consortium name="DOE Joint Genome Institute"/>
            <person name="Kuo A."/>
            <person name="Miyauchi S."/>
            <person name="Kiss E."/>
            <person name="Drula E."/>
            <person name="Kohler A."/>
            <person name="Sanchez-Garcia M."/>
            <person name="Andreopoulos B."/>
            <person name="Barry K.W."/>
            <person name="Bonito G."/>
            <person name="Buee M."/>
            <person name="Carver A."/>
            <person name="Chen C."/>
            <person name="Cichocki N."/>
            <person name="Clum A."/>
            <person name="Culley D."/>
            <person name="Crous P.W."/>
            <person name="Fauchery L."/>
            <person name="Girlanda M."/>
            <person name="Hayes R."/>
            <person name="Keri Z."/>
            <person name="Labutti K."/>
            <person name="Lipzen A."/>
            <person name="Lombard V."/>
            <person name="Magnuson J."/>
            <person name="Maillard F."/>
            <person name="Morin E."/>
            <person name="Murat C."/>
            <person name="Nolan M."/>
            <person name="Ohm R."/>
            <person name="Pangilinan J."/>
            <person name="Pereira M."/>
            <person name="Perotto S."/>
            <person name="Peter M."/>
            <person name="Riley R."/>
            <person name="Sitrit Y."/>
            <person name="Stielow B."/>
            <person name="Szollosi G."/>
            <person name="Zifcakova L."/>
            <person name="Stursova M."/>
            <person name="Spatafora J.W."/>
            <person name="Tedersoo L."/>
            <person name="Vaario L.-M."/>
            <person name="Yamada A."/>
            <person name="Yan M."/>
            <person name="Wang P."/>
            <person name="Xu J."/>
            <person name="Bruns T."/>
            <person name="Baldrian P."/>
            <person name="Vilgalys R."/>
            <person name="Henrissat B."/>
            <person name="Grigoriev I.V."/>
            <person name="Hibbett D."/>
            <person name="Nagy L.G."/>
            <person name="Martin F.M."/>
        </authorList>
    </citation>
    <scope>NUCLEOTIDE SEQUENCE</scope>
    <source>
        <strain evidence="4">UH-Tt-Lm1</strain>
    </source>
</reference>
<protein>
    <submittedName>
        <fullName evidence="4">NAD(P)-binding protein</fullName>
    </submittedName>
</protein>
<dbReference type="Pfam" id="PF00106">
    <property type="entry name" value="adh_short"/>
    <property type="match status" value="1"/>
</dbReference>
<comment type="similarity">
    <text evidence="1 3">Belongs to the short-chain dehydrogenases/reductases (SDR) family.</text>
</comment>
<dbReference type="AlphaFoldDB" id="A0A9P6H3H1"/>